<evidence type="ECO:0000259" key="1">
    <source>
        <dbReference type="Pfam" id="PF01471"/>
    </source>
</evidence>
<reference evidence="2" key="1">
    <citation type="submission" date="2018-05" db="EMBL/GenBank/DDBJ databases">
        <authorList>
            <person name="Lanie J.A."/>
            <person name="Ng W.-L."/>
            <person name="Kazmierczak K.M."/>
            <person name="Andrzejewski T.M."/>
            <person name="Davidsen T.M."/>
            <person name="Wayne K.J."/>
            <person name="Tettelin H."/>
            <person name="Glass J.I."/>
            <person name="Rusch D."/>
            <person name="Podicherti R."/>
            <person name="Tsui H.-C.T."/>
            <person name="Winkler M.E."/>
        </authorList>
    </citation>
    <scope>NUCLEOTIDE SEQUENCE</scope>
</reference>
<protein>
    <recommendedName>
        <fullName evidence="1">Peptidoglycan binding-like domain-containing protein</fullName>
    </recommendedName>
</protein>
<dbReference type="InterPro" id="IPR002477">
    <property type="entry name" value="Peptidoglycan-bd-like"/>
</dbReference>
<accession>A0A381P0N7</accession>
<dbReference type="InterPro" id="IPR036366">
    <property type="entry name" value="PGBDSf"/>
</dbReference>
<dbReference type="PROSITE" id="PS51257">
    <property type="entry name" value="PROKAR_LIPOPROTEIN"/>
    <property type="match status" value="1"/>
</dbReference>
<dbReference type="SUPFAM" id="SSF47090">
    <property type="entry name" value="PGBD-like"/>
    <property type="match status" value="1"/>
</dbReference>
<organism evidence="2">
    <name type="scientific">marine metagenome</name>
    <dbReference type="NCBI Taxonomy" id="408172"/>
    <lineage>
        <taxon>unclassified sequences</taxon>
        <taxon>metagenomes</taxon>
        <taxon>ecological metagenomes</taxon>
    </lineage>
</organism>
<dbReference type="EMBL" id="UINC01000666">
    <property type="protein sequence ID" value="SUZ59243.1"/>
    <property type="molecule type" value="Genomic_DNA"/>
</dbReference>
<proteinExistence type="predicted"/>
<evidence type="ECO:0000313" key="2">
    <source>
        <dbReference type="EMBL" id="SUZ59243.1"/>
    </source>
</evidence>
<dbReference type="AlphaFoldDB" id="A0A381P0N7"/>
<sequence>MKQTLTIIIVLLLAGACTVVIVIGISGTPKKAVEEEIAEPISSQAVGASSIDEPEESEEEVAEFVSEGPTQKLNNASVGAVTWLPRPGDVVEFGTALYAVDHRPVVLMKGSLPMYREITYKIPDGPDVAQLERNLVNLGFVSDEAATGDPTDLTVDHHVTPLTVSAIRSWQLSVGMTATGIVRHGDVIFRPEPVQISILHAAMGESVEGGSVLSVTLNP</sequence>
<dbReference type="InterPro" id="IPR036365">
    <property type="entry name" value="PGBD-like_sf"/>
</dbReference>
<gene>
    <name evidence="2" type="ORF">METZ01_LOCUS12097</name>
</gene>
<name>A0A381P0N7_9ZZZZ</name>
<dbReference type="Pfam" id="PF01471">
    <property type="entry name" value="PG_binding_1"/>
    <property type="match status" value="1"/>
</dbReference>
<dbReference type="Gene3D" id="1.10.101.10">
    <property type="entry name" value="PGBD-like superfamily/PGBD"/>
    <property type="match status" value="1"/>
</dbReference>
<feature type="domain" description="Peptidoglycan binding-like" evidence="1">
    <location>
        <begin position="125"/>
        <end position="182"/>
    </location>
</feature>